<dbReference type="PANTHER" id="PTHR10642">
    <property type="entry name" value="RIBONUCLEASE H1"/>
    <property type="match status" value="1"/>
</dbReference>
<feature type="region of interest" description="Disordered" evidence="8">
    <location>
        <begin position="90"/>
        <end position="114"/>
    </location>
</feature>
<evidence type="ECO:0000313" key="11">
    <source>
        <dbReference type="Proteomes" id="UP001498421"/>
    </source>
</evidence>
<keyword evidence="4" id="KW-0540">Nuclease</keyword>
<dbReference type="InterPro" id="IPR009027">
    <property type="entry name" value="Ribosomal_bL9/RNase_H1_N"/>
</dbReference>
<evidence type="ECO:0000259" key="9">
    <source>
        <dbReference type="PROSITE" id="PS50879"/>
    </source>
</evidence>
<evidence type="ECO:0000256" key="4">
    <source>
        <dbReference type="ARBA" id="ARBA00022722"/>
    </source>
</evidence>
<dbReference type="InterPro" id="IPR036397">
    <property type="entry name" value="RNaseH_sf"/>
</dbReference>
<gene>
    <name evidence="10" type="ORF">QQZ08_005993</name>
</gene>
<dbReference type="InterPro" id="IPR012337">
    <property type="entry name" value="RNaseH-like_sf"/>
</dbReference>
<dbReference type="InterPro" id="IPR011320">
    <property type="entry name" value="RNase_H1_N"/>
</dbReference>
<name>A0ABR1I3H3_9HYPO</name>
<dbReference type="InterPro" id="IPR050092">
    <property type="entry name" value="RNase_H"/>
</dbReference>
<dbReference type="EMBL" id="JAZAVK010000052">
    <property type="protein sequence ID" value="KAK7427550.1"/>
    <property type="molecule type" value="Genomic_DNA"/>
</dbReference>
<evidence type="ECO:0000256" key="1">
    <source>
        <dbReference type="ARBA" id="ARBA00000077"/>
    </source>
</evidence>
<dbReference type="SUPFAM" id="SSF55658">
    <property type="entry name" value="L9 N-domain-like"/>
    <property type="match status" value="2"/>
</dbReference>
<dbReference type="PROSITE" id="PS50879">
    <property type="entry name" value="RNASE_H_1"/>
    <property type="match status" value="1"/>
</dbReference>
<evidence type="ECO:0000256" key="5">
    <source>
        <dbReference type="ARBA" id="ARBA00022723"/>
    </source>
</evidence>
<evidence type="ECO:0000256" key="7">
    <source>
        <dbReference type="ARBA" id="ARBA00022801"/>
    </source>
</evidence>
<dbReference type="PANTHER" id="PTHR10642:SF26">
    <property type="entry name" value="RIBONUCLEASE H1"/>
    <property type="match status" value="1"/>
</dbReference>
<dbReference type="Pfam" id="PF01693">
    <property type="entry name" value="Cauli_VI"/>
    <property type="match status" value="2"/>
</dbReference>
<dbReference type="CDD" id="cd09280">
    <property type="entry name" value="RNase_HI_eukaryote_like"/>
    <property type="match status" value="1"/>
</dbReference>
<evidence type="ECO:0000313" key="10">
    <source>
        <dbReference type="EMBL" id="KAK7427550.1"/>
    </source>
</evidence>
<dbReference type="SUPFAM" id="SSF53098">
    <property type="entry name" value="Ribonuclease H-like"/>
    <property type="match status" value="1"/>
</dbReference>
<dbReference type="EC" id="3.1.26.4" evidence="3"/>
<protein>
    <recommendedName>
        <fullName evidence="3">ribonuclease H</fullName>
        <ecNumber evidence="3">3.1.26.4</ecNumber>
    </recommendedName>
</protein>
<comment type="catalytic activity">
    <reaction evidence="1">
        <text>Endonucleolytic cleavage to 5'-phosphomonoester.</text>
        <dbReference type="EC" id="3.1.26.4"/>
    </reaction>
</comment>
<comment type="similarity">
    <text evidence="2">Belongs to the RNase H family.</text>
</comment>
<dbReference type="Gene3D" id="3.30.420.10">
    <property type="entry name" value="Ribonuclease H-like superfamily/Ribonuclease H"/>
    <property type="match status" value="1"/>
</dbReference>
<dbReference type="Pfam" id="PF00075">
    <property type="entry name" value="RNase_H"/>
    <property type="match status" value="1"/>
</dbReference>
<evidence type="ECO:0000256" key="3">
    <source>
        <dbReference type="ARBA" id="ARBA00012180"/>
    </source>
</evidence>
<accession>A0ABR1I3H3</accession>
<keyword evidence="7" id="KW-0378">Hydrolase</keyword>
<keyword evidence="11" id="KW-1185">Reference proteome</keyword>
<dbReference type="Gene3D" id="3.40.970.10">
    <property type="entry name" value="Ribonuclease H1, N-terminal domain"/>
    <property type="match status" value="2"/>
</dbReference>
<comment type="caution">
    <text evidence="10">The sequence shown here is derived from an EMBL/GenBank/DDBJ whole genome shotgun (WGS) entry which is preliminary data.</text>
</comment>
<sequence length="415" mass="45358">MPDKGRRHIHLQATVADDVSNCSRSLVTKRLQHSLADRPGHTAGPKTSAVPAWASCYGLSPPDFSFHFFKDLGPADLGYQYKHQYGLDDDDDARDEMNNKRAAPRAAAGSSKKRKVDGQQKFYAVKAGFNPGVYLTYAECQTQTAGFKGAVFKSFTSRTDAQDFVAGKKVQASSDEPEKFYAVAVGSPTGIYTDWTEASEAIKGVKGPKYKRFATRAEAVGYIRKFGNRDAIEAIGEKVIEPEEPPAKKAKPIPKEAPVATGPQEDILQIYTDGSSLANGKKESRAGLGVFFGVGDPRNLSEKLEGEPQTNQRAELMAILRALEIAPLEQTVQILTDSQYSINCVTQWALSWDRKGWKTATGGEVKNQDIIRNVLARMTERTKAGANTYYQWVKGHASNSGNVAADRLAVLGARM</sequence>
<keyword evidence="6" id="KW-0255">Endonuclease</keyword>
<evidence type="ECO:0000256" key="6">
    <source>
        <dbReference type="ARBA" id="ARBA00022759"/>
    </source>
</evidence>
<evidence type="ECO:0000256" key="2">
    <source>
        <dbReference type="ARBA" id="ARBA00005300"/>
    </source>
</evidence>
<keyword evidence="5" id="KW-0479">Metal-binding</keyword>
<organism evidence="10 11">
    <name type="scientific">Neonectria magnoliae</name>
    <dbReference type="NCBI Taxonomy" id="2732573"/>
    <lineage>
        <taxon>Eukaryota</taxon>
        <taxon>Fungi</taxon>
        <taxon>Dikarya</taxon>
        <taxon>Ascomycota</taxon>
        <taxon>Pezizomycotina</taxon>
        <taxon>Sordariomycetes</taxon>
        <taxon>Hypocreomycetidae</taxon>
        <taxon>Hypocreales</taxon>
        <taxon>Nectriaceae</taxon>
        <taxon>Neonectria</taxon>
    </lineage>
</organism>
<dbReference type="Proteomes" id="UP001498421">
    <property type="component" value="Unassembled WGS sequence"/>
</dbReference>
<feature type="domain" description="RNase H type-1" evidence="9">
    <location>
        <begin position="264"/>
        <end position="414"/>
    </location>
</feature>
<proteinExistence type="inferred from homology"/>
<dbReference type="InterPro" id="IPR037056">
    <property type="entry name" value="RNase_H1_N_sf"/>
</dbReference>
<reference evidence="10 11" key="1">
    <citation type="journal article" date="2025" name="Microbiol. Resour. Announc.">
        <title>Draft genome sequences for Neonectria magnoliae and Neonectria punicea, canker pathogens of Liriodendron tulipifera and Acer saccharum in West Virginia.</title>
        <authorList>
            <person name="Petronek H.M."/>
            <person name="Kasson M.T."/>
            <person name="Metheny A.M."/>
            <person name="Stauder C.M."/>
            <person name="Lovett B."/>
            <person name="Lynch S.C."/>
            <person name="Garnas J.R."/>
            <person name="Kasson L.R."/>
            <person name="Stajich J.E."/>
        </authorList>
    </citation>
    <scope>NUCLEOTIDE SEQUENCE [LARGE SCALE GENOMIC DNA]</scope>
    <source>
        <strain evidence="10 11">NRRL 64651</strain>
    </source>
</reference>
<dbReference type="InterPro" id="IPR002156">
    <property type="entry name" value="RNaseH_domain"/>
</dbReference>
<evidence type="ECO:0000256" key="8">
    <source>
        <dbReference type="SAM" id="MobiDB-lite"/>
    </source>
</evidence>